<dbReference type="RefSeq" id="WP_242935858.1">
    <property type="nucleotide sequence ID" value="NZ_CP094326.1"/>
</dbReference>
<dbReference type="InterPro" id="IPR053158">
    <property type="entry name" value="CapK_Type1_Caps_Biosynth"/>
</dbReference>
<keyword evidence="2" id="KW-1185">Reference proteome</keyword>
<protein>
    <submittedName>
        <fullName evidence="1">CoF synthetase</fullName>
    </submittedName>
</protein>
<name>A0ABY3YIC8_9FLAO</name>
<dbReference type="SUPFAM" id="SSF56801">
    <property type="entry name" value="Acetyl-CoA synthetase-like"/>
    <property type="match status" value="1"/>
</dbReference>
<evidence type="ECO:0000313" key="2">
    <source>
        <dbReference type="Proteomes" id="UP000829476"/>
    </source>
</evidence>
<sequence>MRVESIIRNRIFWGLDSLKGNLIKKHLNDIRLILEDINSNGSMVRRSQLLKQVMKHAATTTPFYFRYKNHSGLRDFPVIKKSEVINLFDDFKSRLFLNSRNYKVSTSGSTGIPFTIYHNKEKKYRNTAETIYFLEKNGYKVGERLYYLRMWSGETKSFFKTLTQNIVKIDVYKLTDENIASILNTIKKDPSFKSFIGIASSFETICHYLKDANAPKMNINANFFIGNSDGLSPFTKKSIKKYFNAPIVSRYSNEEQGIIAQQEINSDDIFKINWASYFVEILNFHDDAPAKEGETGRIVVTDLFNYAMPLIRYDTGDLGCYKILNGEMVLTKVEGRKMDAVYTTSGELLSPYAIYPRMQDYFDYFNQYQFIQTGVKEYLIKLNYKKDFLKETEFKEHFKDLLGSDAKITVEYVNEIPVLLSGKRKRVMNLYHPKTSG</sequence>
<organism evidence="1 2">
    <name type="scientific">Zhouia spongiae</name>
    <dbReference type="NCBI Taxonomy" id="2202721"/>
    <lineage>
        <taxon>Bacteria</taxon>
        <taxon>Pseudomonadati</taxon>
        <taxon>Bacteroidota</taxon>
        <taxon>Flavobacteriia</taxon>
        <taxon>Flavobacteriales</taxon>
        <taxon>Flavobacteriaceae</taxon>
        <taxon>Zhouia</taxon>
    </lineage>
</organism>
<gene>
    <name evidence="1" type="ORF">MQE36_10115</name>
</gene>
<dbReference type="PANTHER" id="PTHR36932:SF1">
    <property type="entry name" value="CAPSULAR POLYSACCHARIDE BIOSYNTHESIS PROTEIN"/>
    <property type="match status" value="1"/>
</dbReference>
<dbReference type="Gene3D" id="3.40.50.12780">
    <property type="entry name" value="N-terminal domain of ligase-like"/>
    <property type="match status" value="1"/>
</dbReference>
<reference evidence="1 2" key="1">
    <citation type="journal article" date="2018" name="Int. J. Syst. Evol. Microbiol.">
        <title>Zhouia spongiae sp. nov., isolated from a marine sponge.</title>
        <authorList>
            <person name="Zhuang L."/>
            <person name="Lin B."/>
            <person name="Qin F."/>
            <person name="Luo L."/>
        </authorList>
    </citation>
    <scope>NUCLEOTIDE SEQUENCE [LARGE SCALE GENOMIC DNA]</scope>
    <source>
        <strain evidence="1 2">HN-Y44</strain>
    </source>
</reference>
<dbReference type="Proteomes" id="UP000829476">
    <property type="component" value="Chromosome"/>
</dbReference>
<evidence type="ECO:0000313" key="1">
    <source>
        <dbReference type="EMBL" id="UNY97445.1"/>
    </source>
</evidence>
<dbReference type="EMBL" id="CP094326">
    <property type="protein sequence ID" value="UNY97445.1"/>
    <property type="molecule type" value="Genomic_DNA"/>
</dbReference>
<dbReference type="InterPro" id="IPR042099">
    <property type="entry name" value="ANL_N_sf"/>
</dbReference>
<proteinExistence type="predicted"/>
<accession>A0ABY3YIC8</accession>
<dbReference type="PANTHER" id="PTHR36932">
    <property type="entry name" value="CAPSULAR POLYSACCHARIDE BIOSYNTHESIS PROTEIN"/>
    <property type="match status" value="1"/>
</dbReference>